<reference evidence="1 2" key="1">
    <citation type="submission" date="2009-01" db="EMBL/GenBank/DDBJ databases">
        <authorList>
            <person name="Fulton L."/>
            <person name="Clifton S."/>
            <person name="Fulton B."/>
            <person name="Xu J."/>
            <person name="Minx P."/>
            <person name="Pepin K.H."/>
            <person name="Johnson M."/>
            <person name="Bhonagiri V."/>
            <person name="Nash W.E."/>
            <person name="Mardis E.R."/>
            <person name="Wilson R.K."/>
        </authorList>
    </citation>
    <scope>NUCLEOTIDE SEQUENCE [LARGE SCALE GENOMIC DNA]</scope>
    <source>
        <strain evidence="1 2">DSM 5476</strain>
    </source>
</reference>
<dbReference type="EMBL" id="ACEC01000114">
    <property type="protein sequence ID" value="EEG29231.1"/>
    <property type="molecule type" value="Genomic_DNA"/>
</dbReference>
<comment type="caution">
    <text evidence="1">The sequence shown here is derived from an EMBL/GenBank/DDBJ whole genome shotgun (WGS) entry which is preliminary data.</text>
</comment>
<name>C0EH26_9FIRM</name>
<dbReference type="HOGENOM" id="CLU_3249609_0_0_9"/>
<evidence type="ECO:0000313" key="1">
    <source>
        <dbReference type="EMBL" id="EEG29231.1"/>
    </source>
</evidence>
<dbReference type="Proteomes" id="UP000003340">
    <property type="component" value="Unassembled WGS sequence"/>
</dbReference>
<reference evidence="1 2" key="2">
    <citation type="submission" date="2009-02" db="EMBL/GenBank/DDBJ databases">
        <title>Draft genome sequence of Clostridium methylpentosum (DSM 5476).</title>
        <authorList>
            <person name="Sudarsanam P."/>
            <person name="Ley R."/>
            <person name="Guruge J."/>
            <person name="Turnbaugh P.J."/>
            <person name="Mahowald M."/>
            <person name="Liep D."/>
            <person name="Gordon J."/>
        </authorList>
    </citation>
    <scope>NUCLEOTIDE SEQUENCE [LARGE SCALE GENOMIC DNA]</scope>
    <source>
        <strain evidence="1 2">DSM 5476</strain>
    </source>
</reference>
<proteinExistence type="predicted"/>
<accession>C0EH26</accession>
<keyword evidence="2" id="KW-1185">Reference proteome</keyword>
<protein>
    <submittedName>
        <fullName evidence="1">Uncharacterized protein</fullName>
    </submittedName>
</protein>
<sequence length="42" mass="5170">MGTQNYKKISWRRCLNDASFLYEENHSLGAWMKRRLMPWSTY</sequence>
<dbReference type="AlphaFoldDB" id="C0EH26"/>
<evidence type="ECO:0000313" key="2">
    <source>
        <dbReference type="Proteomes" id="UP000003340"/>
    </source>
</evidence>
<gene>
    <name evidence="1" type="ORF">CLOSTMETH_03171</name>
</gene>
<organism evidence="1 2">
    <name type="scientific">[Clostridium] methylpentosum DSM 5476</name>
    <dbReference type="NCBI Taxonomy" id="537013"/>
    <lineage>
        <taxon>Bacteria</taxon>
        <taxon>Bacillati</taxon>
        <taxon>Bacillota</taxon>
        <taxon>Clostridia</taxon>
        <taxon>Eubacteriales</taxon>
        <taxon>Oscillospiraceae</taxon>
        <taxon>Oscillospiraceae incertae sedis</taxon>
    </lineage>
</organism>